<comment type="pathway">
    <text evidence="2 19">Pyrimidine metabolism; UMP biosynthesis via de novo pathway; (S)-dihydroorotate from bicarbonate: step 1/3.</text>
</comment>
<dbReference type="GO" id="GO:0005524">
    <property type="term" value="F:ATP binding"/>
    <property type="evidence" value="ECO:0007669"/>
    <property type="project" value="UniProtKB-UniRule"/>
</dbReference>
<feature type="binding site" evidence="19">
    <location>
        <position position="304"/>
    </location>
    <ligand>
        <name>Mn(2+)</name>
        <dbReference type="ChEBI" id="CHEBI:29035"/>
        <label>1</label>
    </ligand>
</feature>
<evidence type="ECO:0000256" key="2">
    <source>
        <dbReference type="ARBA" id="ARBA00004812"/>
    </source>
</evidence>
<organism evidence="22 23">
    <name type="scientific">Amycolatopsis sacchari</name>
    <dbReference type="NCBI Taxonomy" id="115433"/>
    <lineage>
        <taxon>Bacteria</taxon>
        <taxon>Bacillati</taxon>
        <taxon>Actinomycetota</taxon>
        <taxon>Actinomycetes</taxon>
        <taxon>Pseudonocardiales</taxon>
        <taxon>Pseudonocardiaceae</taxon>
        <taxon>Amycolatopsis</taxon>
    </lineage>
</organism>
<comment type="function">
    <text evidence="17 19">Large subunit of the glutamine-dependent carbamoyl phosphate synthetase (CPSase). CPSase catalyzes the formation of carbamoyl phosphate from the ammonia moiety of glutamine, carbonate, and phosphate donated by ATP, constituting the first step of 2 biosynthetic pathways, one leading to arginine and/or urea and the other to pyrimidine nucleotides. The large subunit (synthetase) binds the substrates ammonia (free or transferred from glutamine from the small subunit), hydrogencarbonate and ATP and carries out an ATP-coupled ligase reaction, activating hydrogencarbonate by forming carboxy phosphate which reacts with ammonia to form carbamoyl phosphate.</text>
</comment>
<dbReference type="Gene3D" id="1.10.1030.10">
    <property type="entry name" value="Carbamoyl-phosphate synthetase, large subunit oligomerisation domain"/>
    <property type="match status" value="1"/>
</dbReference>
<keyword evidence="6 19" id="KW-0436">Ligase</keyword>
<dbReference type="EC" id="6.3.4.16" evidence="19"/>
<dbReference type="GO" id="GO:0006541">
    <property type="term" value="P:glutamine metabolic process"/>
    <property type="evidence" value="ECO:0007669"/>
    <property type="project" value="TreeGrafter"/>
</dbReference>
<dbReference type="HAMAP" id="MF_01210_B">
    <property type="entry name" value="CPSase_L_chain_B"/>
    <property type="match status" value="1"/>
</dbReference>
<dbReference type="UniPathway" id="UPA00070">
    <property type="reaction ID" value="UER00115"/>
</dbReference>
<dbReference type="InterPro" id="IPR011761">
    <property type="entry name" value="ATP-grasp"/>
</dbReference>
<feature type="binding site" evidence="19">
    <location>
        <position position="246"/>
    </location>
    <ligand>
        <name>ATP</name>
        <dbReference type="ChEBI" id="CHEBI:30616"/>
        <label>1</label>
    </ligand>
</feature>
<keyword evidence="9 19" id="KW-0677">Repeat</keyword>
<dbReference type="FunFam" id="3.40.50.20:FF:000003">
    <property type="entry name" value="Carbamoyl-phosphate synthase large chain"/>
    <property type="match status" value="1"/>
</dbReference>
<feature type="binding site" evidence="19">
    <location>
        <position position="180"/>
    </location>
    <ligand>
        <name>ATP</name>
        <dbReference type="ChEBI" id="CHEBI:30616"/>
        <label>1</label>
    </ligand>
</feature>
<evidence type="ECO:0000256" key="7">
    <source>
        <dbReference type="ARBA" id="ARBA00022605"/>
    </source>
</evidence>
<evidence type="ECO:0000256" key="14">
    <source>
        <dbReference type="ARBA" id="ARBA00023211"/>
    </source>
</evidence>
<sequence length="1109" mass="118671">MPKRTDIEHVLVIGSGPIVIGQAAEFDYSGTQACRVLRQEGLRVSLVNSNPATIMTDPEFADATYIEPVTPDFVEKVIAHEQALGRPIDCLLATLGGQTALNTAVALHERGVLEKYGVELIGADIDAIQRGEDRQKFKDIVRAIGGDVPRSRVCHSMDEVRETVAELGLPVVIRPSFTMGGLGSGMAHTPEDLERLASVGLAESPVTEVLIEESVLGWKEYELELMRDRHDNVVVICSIENVDAMGVHTGDSITVAPAMTLTDREYQRMRDVGIAVLREVGVDTGGCNIQFAINPDDGRMVVIEMNPRVSRSSALASKATGFPIAKIAAKLAIGYSLDEIRNDITGETPASFEPTLDYVVVKVPRFAFEKFPGADPELTTTMKSVGEAMAIGRSFPEALGKAMRSIDTKAAGFWTRPDPEGATLENTLEALRTPHDGRLYAVERALRLGATVEQVHEASGLDPWFIDQIALIGEVGAQVRDAPVLDADLLREAKRTGLSDQQIAALRPELAGEDGVRALRHRLGVRPVFKTVDTCAAEFAAKTPYHYSAYESDPAAESEVTAQGDKPKVLILGSGPNRIGQGIEFDYSCVHAAVALREAGFEAVMVNCNPETVSTDYDTSDRLYFEPLTFEDVLEVVNAERESGTVAGVIVQLGGQTPLGLAKRLGDAGVPIVGTPPEAIHLAEDRGAFGEVLGDAGLPAPRYGTATSFEGAKRVADEIGYPVLVRPSYVLGGRGMEIVYDESSLANYIRRATEVTPEHPVLVDRFLDDAIEIDVDALFDGEELYLGGVMEHIEEAGIHSGDSSCALPPITLGRHDVETVRASTEAIARGVGVRGLLNVQYALKDDVLYVLEANPRASRTVPFVSKATGVQLAKAASLIMTGTSIKELRTRGILPAEGDGGHLPADAPVAVKEAVLPFHRFRTPEGKGVDSLLGPEMKSTGEVMGVDTSFGEAFAKSQAGAYGSLPTSGKVFVSVANRDKRAMVFPVKRLADLGFEILATSGTAEVLRRNGVTCTEVRKHSEGSTPEQPNIVDVILDGGVDMVINTPYGNSGPRIDGYEIRTAAVSRDIPCITTVQGAAAAVHGIEALIRGDIGVRSLQDLQAALRARS</sequence>
<feature type="domain" description="ATP-grasp" evidence="20">
    <location>
        <begin position="690"/>
        <end position="881"/>
    </location>
</feature>
<evidence type="ECO:0000313" key="23">
    <source>
        <dbReference type="Proteomes" id="UP000199025"/>
    </source>
</evidence>
<dbReference type="NCBIfam" id="NF003671">
    <property type="entry name" value="PRK05294.1"/>
    <property type="match status" value="1"/>
</dbReference>
<dbReference type="GO" id="GO:0006526">
    <property type="term" value="P:L-arginine biosynthetic process"/>
    <property type="evidence" value="ECO:0007669"/>
    <property type="project" value="UniProtKB-UniRule"/>
</dbReference>
<keyword evidence="11 19" id="KW-0067">ATP-binding</keyword>
<feature type="binding site" evidence="19">
    <location>
        <position position="174"/>
    </location>
    <ligand>
        <name>ATP</name>
        <dbReference type="ChEBI" id="CHEBI:30616"/>
        <label>1</label>
    </ligand>
</feature>
<dbReference type="FunFam" id="3.40.50.20:FF:000001">
    <property type="entry name" value="Carbamoyl-phosphate synthase large chain"/>
    <property type="match status" value="1"/>
</dbReference>
<comment type="domain">
    <text evidence="19">The large subunit is composed of 2 ATP-grasp domains that are involved in binding the 2 ATP molecules needed for carbamoyl phosphate synthesis. The N-terminal ATP-grasp domain (referred to as the carboxyphosphate synthetic component) catalyzes the ATP-dependent phosphorylation of hydrogencarbonate to carboxyphosphate and the subsequent nucleophilic attack by ammonia to form a carbamate intermediate. The C-terminal ATP-grasp domain (referred to as the carbamoyl phosphate synthetic component) then catalyzes the phosphorylation of carbamate with the second ATP to form the end product carbamoyl phosphate. The reactive and unstable enzyme intermediates are sequentially channeled from one active site to the next through the interior of the protein over a distance of at least 96 A.</text>
</comment>
<comment type="catalytic activity">
    <reaction evidence="15 19">
        <text>hydrogencarbonate + NH4(+) + 2 ATP = carbamoyl phosphate + 2 ADP + phosphate + 2 H(+)</text>
        <dbReference type="Rhea" id="RHEA:18029"/>
        <dbReference type="ChEBI" id="CHEBI:15378"/>
        <dbReference type="ChEBI" id="CHEBI:17544"/>
        <dbReference type="ChEBI" id="CHEBI:28938"/>
        <dbReference type="ChEBI" id="CHEBI:30616"/>
        <dbReference type="ChEBI" id="CHEBI:43474"/>
        <dbReference type="ChEBI" id="CHEBI:58228"/>
        <dbReference type="ChEBI" id="CHEBI:456216"/>
        <dbReference type="EC" id="6.3.4.16"/>
    </reaction>
</comment>
<dbReference type="STRING" id="115433.SAMN05421835_107237"/>
<feature type="binding site" evidence="19">
    <location>
        <position position="290"/>
    </location>
    <ligand>
        <name>Mn(2+)</name>
        <dbReference type="ChEBI" id="CHEBI:29035"/>
        <label>1</label>
    </ligand>
</feature>
<feature type="binding site" evidence="19">
    <location>
        <position position="306"/>
    </location>
    <ligand>
        <name>Mn(2+)</name>
        <dbReference type="ChEBI" id="CHEBI:29035"/>
        <label>2</label>
    </ligand>
</feature>
<dbReference type="OrthoDB" id="9804197at2"/>
<feature type="binding site" evidence="19">
    <location>
        <position position="726"/>
    </location>
    <ligand>
        <name>ATP</name>
        <dbReference type="ChEBI" id="CHEBI:30616"/>
        <label>2</label>
    </ligand>
</feature>
<dbReference type="GO" id="GO:0004088">
    <property type="term" value="F:carbamoyl-phosphate synthase (glutamine-hydrolyzing) activity"/>
    <property type="evidence" value="ECO:0007669"/>
    <property type="project" value="UniProtKB-UniRule"/>
</dbReference>
<feature type="binding site" evidence="19">
    <location>
        <position position="765"/>
    </location>
    <ligand>
        <name>ATP</name>
        <dbReference type="ChEBI" id="CHEBI:30616"/>
        <label>2</label>
    </ligand>
</feature>
<feature type="binding site" evidence="19">
    <location>
        <position position="767"/>
    </location>
    <ligand>
        <name>ATP</name>
        <dbReference type="ChEBI" id="CHEBI:30616"/>
        <label>2</label>
    </ligand>
</feature>
<keyword evidence="14" id="KW-0464">Manganese</keyword>
<evidence type="ECO:0000256" key="16">
    <source>
        <dbReference type="ARBA" id="ARBA00048816"/>
    </source>
</evidence>
<feature type="binding site" evidence="19">
    <location>
        <position position="306"/>
    </location>
    <ligand>
        <name>Mg(2+)</name>
        <dbReference type="ChEBI" id="CHEBI:18420"/>
        <label>2</label>
    </ligand>
</feature>
<feature type="binding site" evidence="19">
    <location>
        <position position="800"/>
    </location>
    <ligand>
        <name>ATP</name>
        <dbReference type="ChEBI" id="CHEBI:30616"/>
        <label>2</label>
    </ligand>
</feature>
<dbReference type="RefSeq" id="WP_091507582.1">
    <property type="nucleotide sequence ID" value="NZ_FORP01000007.1"/>
</dbReference>
<keyword evidence="12" id="KW-0460">Magnesium</keyword>
<dbReference type="SUPFAM" id="SSF52335">
    <property type="entry name" value="Methylglyoxal synthase-like"/>
    <property type="match status" value="1"/>
</dbReference>
<feature type="domain" description="ATP-grasp" evidence="20">
    <location>
        <begin position="138"/>
        <end position="333"/>
    </location>
</feature>
<keyword evidence="23" id="KW-1185">Reference proteome</keyword>
<feature type="binding site" evidence="19">
    <location>
        <position position="852"/>
    </location>
    <ligand>
        <name>Mn(2+)</name>
        <dbReference type="ChEBI" id="CHEBI:29035"/>
        <label>4</label>
    </ligand>
</feature>
<evidence type="ECO:0000256" key="19">
    <source>
        <dbReference type="HAMAP-Rule" id="MF_01210"/>
    </source>
</evidence>
<dbReference type="AlphaFoldDB" id="A0A1I3TF52"/>
<evidence type="ECO:0000313" key="22">
    <source>
        <dbReference type="EMBL" id="SFJ68296.1"/>
    </source>
</evidence>
<dbReference type="GO" id="GO:0004087">
    <property type="term" value="F:carbamoyl-phosphate synthase (ammonia) activity"/>
    <property type="evidence" value="ECO:0007669"/>
    <property type="project" value="UniProtKB-EC"/>
</dbReference>
<evidence type="ECO:0000259" key="20">
    <source>
        <dbReference type="PROSITE" id="PS50975"/>
    </source>
</evidence>
<feature type="binding site" evidence="19">
    <location>
        <position position="797"/>
    </location>
    <ligand>
        <name>ATP</name>
        <dbReference type="ChEBI" id="CHEBI:30616"/>
        <label>2</label>
    </ligand>
</feature>
<dbReference type="Pfam" id="PF25596">
    <property type="entry name" value="CPSase_L_D1"/>
    <property type="match status" value="2"/>
</dbReference>
<feature type="region of interest" description="Allosteric domain" evidence="19">
    <location>
        <begin position="963"/>
        <end position="1109"/>
    </location>
</feature>
<dbReference type="PRINTS" id="PR00098">
    <property type="entry name" value="CPSASE"/>
</dbReference>
<feature type="binding site" evidence="19">
    <location>
        <position position="247"/>
    </location>
    <ligand>
        <name>ATP</name>
        <dbReference type="ChEBI" id="CHEBI:30616"/>
        <label>1</label>
    </ligand>
</feature>
<evidence type="ECO:0000256" key="13">
    <source>
        <dbReference type="ARBA" id="ARBA00022975"/>
    </source>
</evidence>
<dbReference type="InterPro" id="IPR036897">
    <property type="entry name" value="CarbamoylP_synth_lsu_oligo_sf"/>
</dbReference>
<comment type="catalytic activity">
    <reaction evidence="16 19">
        <text>hydrogencarbonate + L-glutamine + 2 ATP + H2O = carbamoyl phosphate + L-glutamate + 2 ADP + phosphate + 2 H(+)</text>
        <dbReference type="Rhea" id="RHEA:18633"/>
        <dbReference type="ChEBI" id="CHEBI:15377"/>
        <dbReference type="ChEBI" id="CHEBI:15378"/>
        <dbReference type="ChEBI" id="CHEBI:17544"/>
        <dbReference type="ChEBI" id="CHEBI:29985"/>
        <dbReference type="ChEBI" id="CHEBI:30616"/>
        <dbReference type="ChEBI" id="CHEBI:43474"/>
        <dbReference type="ChEBI" id="CHEBI:58228"/>
        <dbReference type="ChEBI" id="CHEBI:58359"/>
        <dbReference type="ChEBI" id="CHEBI:456216"/>
        <dbReference type="EC" id="6.3.5.5"/>
    </reaction>
</comment>
<evidence type="ECO:0000256" key="9">
    <source>
        <dbReference type="ARBA" id="ARBA00022737"/>
    </source>
</evidence>
<dbReference type="SUPFAM" id="SSF48108">
    <property type="entry name" value="Carbamoyl phosphate synthetase, large subunit connection domain"/>
    <property type="match status" value="1"/>
</dbReference>
<keyword evidence="10 19" id="KW-0547">Nucleotide-binding</keyword>
<feature type="binding site" evidence="19">
    <location>
        <position position="854"/>
    </location>
    <ligand>
        <name>Mg(2+)</name>
        <dbReference type="ChEBI" id="CHEBI:18420"/>
        <label>4</label>
    </ligand>
</feature>
<dbReference type="InterPro" id="IPR005480">
    <property type="entry name" value="CPSase_lsu_oligo"/>
</dbReference>
<dbReference type="EC" id="6.3.5.5" evidence="19"/>
<evidence type="ECO:0000256" key="15">
    <source>
        <dbReference type="ARBA" id="ARBA00047359"/>
    </source>
</evidence>
<name>A0A1I3TF52_9PSEU</name>
<comment type="cofactor">
    <cofactor evidence="1">
        <name>Mn(2+)</name>
        <dbReference type="ChEBI" id="CHEBI:29035"/>
    </cofactor>
</comment>
<dbReference type="Gene3D" id="3.40.50.1380">
    <property type="entry name" value="Methylglyoxal synthase-like domain"/>
    <property type="match status" value="1"/>
</dbReference>
<dbReference type="Pfam" id="PF02787">
    <property type="entry name" value="CPSase_L_D3"/>
    <property type="match status" value="1"/>
</dbReference>
<feature type="binding site" evidence="19">
    <location>
        <position position="852"/>
    </location>
    <ligand>
        <name>Mg(2+)</name>
        <dbReference type="ChEBI" id="CHEBI:18420"/>
        <label>3</label>
    </ligand>
</feature>
<dbReference type="CDD" id="cd01424">
    <property type="entry name" value="MGS_CPS_II"/>
    <property type="match status" value="1"/>
</dbReference>
<feature type="binding site" evidence="19">
    <location>
        <position position="304"/>
    </location>
    <ligand>
        <name>Mn(2+)</name>
        <dbReference type="ChEBI" id="CHEBI:29035"/>
        <label>2</label>
    </ligand>
</feature>
<feature type="binding site" evidence="19">
    <location>
        <position position="304"/>
    </location>
    <ligand>
        <name>Mg(2+)</name>
        <dbReference type="ChEBI" id="CHEBI:18420"/>
        <label>1</label>
    </ligand>
</feature>
<feature type="binding site" evidence="19">
    <location>
        <position position="290"/>
    </location>
    <ligand>
        <name>ATP</name>
        <dbReference type="ChEBI" id="CHEBI:30616"/>
        <label>1</label>
    </ligand>
</feature>
<keyword evidence="7 19" id="KW-0028">Amino-acid biosynthesis</keyword>
<feature type="binding site" evidence="19">
    <location>
        <position position="772"/>
    </location>
    <ligand>
        <name>ATP</name>
        <dbReference type="ChEBI" id="CHEBI:30616"/>
        <label>2</label>
    </ligand>
</feature>
<evidence type="ECO:0000256" key="3">
    <source>
        <dbReference type="ARBA" id="ARBA00005077"/>
    </source>
</evidence>
<evidence type="ECO:0000259" key="21">
    <source>
        <dbReference type="PROSITE" id="PS51855"/>
    </source>
</evidence>
<feature type="binding site" evidence="19">
    <location>
        <position position="220"/>
    </location>
    <ligand>
        <name>ATP</name>
        <dbReference type="ChEBI" id="CHEBI:30616"/>
        <label>1</label>
    </ligand>
</feature>
<dbReference type="Gene3D" id="3.30.1490.20">
    <property type="entry name" value="ATP-grasp fold, A domain"/>
    <property type="match status" value="1"/>
</dbReference>
<comment type="cofactor">
    <cofactor evidence="19">
        <name>Mg(2+)</name>
        <dbReference type="ChEBI" id="CHEBI:18420"/>
    </cofactor>
    <cofactor evidence="19">
        <name>Mn(2+)</name>
        <dbReference type="ChEBI" id="CHEBI:29035"/>
    </cofactor>
    <text evidence="19">Binds 4 Mg(2+) or Mn(2+) ions per subunit.</text>
</comment>
<dbReference type="NCBIfam" id="NF009455">
    <property type="entry name" value="PRK12815.1"/>
    <property type="match status" value="1"/>
</dbReference>
<feature type="binding site" evidence="19">
    <location>
        <position position="840"/>
    </location>
    <ligand>
        <name>Mg(2+)</name>
        <dbReference type="ChEBI" id="CHEBI:18420"/>
        <label>3</label>
    </ligand>
</feature>
<feature type="binding site" evidence="19">
    <location>
        <position position="852"/>
    </location>
    <ligand>
        <name>Mn(2+)</name>
        <dbReference type="ChEBI" id="CHEBI:29035"/>
        <label>3</label>
    </ligand>
</feature>
<dbReference type="Pfam" id="PF02786">
    <property type="entry name" value="CPSase_L_D2"/>
    <property type="match status" value="2"/>
</dbReference>
<dbReference type="Gene3D" id="3.30.470.20">
    <property type="entry name" value="ATP-grasp fold, B domain"/>
    <property type="match status" value="2"/>
</dbReference>
<dbReference type="PROSITE" id="PS50975">
    <property type="entry name" value="ATP_GRASP"/>
    <property type="match status" value="2"/>
</dbReference>
<dbReference type="InterPro" id="IPR058047">
    <property type="entry name" value="CPSase_preATP-grasp"/>
</dbReference>
<comment type="subunit">
    <text evidence="18 19">Composed of two chains; the small (or glutamine) chain promotes the hydrolysis of glutamine to ammonia, which is used by the large (or ammonia) chain to synthesize carbamoyl phosphate. Tetramer of heterodimers (alpha,beta)4.</text>
</comment>
<feature type="binding site" evidence="19">
    <location>
        <position position="248"/>
    </location>
    <ligand>
        <name>ATP</name>
        <dbReference type="ChEBI" id="CHEBI:30616"/>
        <label>1</label>
    </ligand>
</feature>
<dbReference type="InterPro" id="IPR005479">
    <property type="entry name" value="CPAse_ATP-bd"/>
</dbReference>
<protein>
    <recommendedName>
        <fullName evidence="19">Carbamoyl phosphate synthase large chain</fullName>
        <ecNumber evidence="19">6.3.4.16</ecNumber>
        <ecNumber evidence="19">6.3.5.5</ecNumber>
    </recommendedName>
    <alternativeName>
        <fullName evidence="19">Carbamoyl phosphate synthetase ammonia chain</fullName>
    </alternativeName>
</protein>
<evidence type="ECO:0000256" key="12">
    <source>
        <dbReference type="ARBA" id="ARBA00022842"/>
    </source>
</evidence>
<reference evidence="22 23" key="1">
    <citation type="submission" date="2016-10" db="EMBL/GenBank/DDBJ databases">
        <authorList>
            <person name="de Groot N.N."/>
        </authorList>
    </citation>
    <scope>NUCLEOTIDE SEQUENCE [LARGE SCALE GENOMIC DNA]</scope>
    <source>
        <strain evidence="22 23">DSM 44468</strain>
    </source>
</reference>
<dbReference type="EMBL" id="FORP01000007">
    <property type="protein sequence ID" value="SFJ68296.1"/>
    <property type="molecule type" value="Genomic_DNA"/>
</dbReference>
<dbReference type="InterPro" id="IPR006275">
    <property type="entry name" value="CPSase_lsu"/>
</dbReference>
<feature type="binding site" evidence="19">
    <location>
        <position position="799"/>
    </location>
    <ligand>
        <name>ATP</name>
        <dbReference type="ChEBI" id="CHEBI:30616"/>
        <label>2</label>
    </ligand>
</feature>
<dbReference type="InterPro" id="IPR005483">
    <property type="entry name" value="CPSase_dom"/>
</dbReference>
<keyword evidence="5 19" id="KW-0055">Arginine biosynthesis</keyword>
<evidence type="ECO:0000256" key="6">
    <source>
        <dbReference type="ARBA" id="ARBA00022598"/>
    </source>
</evidence>
<feature type="binding site" evidence="19">
    <location>
        <position position="304"/>
    </location>
    <ligand>
        <name>Mg(2+)</name>
        <dbReference type="ChEBI" id="CHEBI:18420"/>
        <label>2</label>
    </ligand>
</feature>
<keyword evidence="13 19" id="KW-0665">Pyrimidine biosynthesis</keyword>
<dbReference type="PROSITE" id="PS00866">
    <property type="entry name" value="CPSASE_1"/>
    <property type="match status" value="1"/>
</dbReference>
<dbReference type="SMART" id="SM00851">
    <property type="entry name" value="MGS"/>
    <property type="match status" value="1"/>
</dbReference>
<evidence type="ECO:0000256" key="1">
    <source>
        <dbReference type="ARBA" id="ARBA00001936"/>
    </source>
</evidence>
<evidence type="ECO:0000256" key="4">
    <source>
        <dbReference type="ARBA" id="ARBA00009799"/>
    </source>
</evidence>
<dbReference type="SUPFAM" id="SSF56059">
    <property type="entry name" value="Glutathione synthetase ATP-binding domain-like"/>
    <property type="match status" value="2"/>
</dbReference>
<dbReference type="PANTHER" id="PTHR11405:SF53">
    <property type="entry name" value="CARBAMOYL-PHOSPHATE SYNTHASE [AMMONIA], MITOCHONDRIAL"/>
    <property type="match status" value="1"/>
</dbReference>
<keyword evidence="8" id="KW-0479">Metal-binding</keyword>
<dbReference type="FunFam" id="3.30.470.20:FF:000014">
    <property type="entry name" value="Carbamoyl-phosphate synthase large chain"/>
    <property type="match status" value="1"/>
</dbReference>
<evidence type="ECO:0000256" key="11">
    <source>
        <dbReference type="ARBA" id="ARBA00022840"/>
    </source>
</evidence>
<dbReference type="PROSITE" id="PS51855">
    <property type="entry name" value="MGS"/>
    <property type="match status" value="1"/>
</dbReference>
<dbReference type="GO" id="GO:0044205">
    <property type="term" value="P:'de novo' UMP biosynthetic process"/>
    <property type="evidence" value="ECO:0007669"/>
    <property type="project" value="UniProtKB-UniRule"/>
</dbReference>
<dbReference type="PROSITE" id="PS00867">
    <property type="entry name" value="CPSASE_2"/>
    <property type="match status" value="2"/>
</dbReference>
<dbReference type="InterPro" id="IPR033937">
    <property type="entry name" value="MGS_CPS_CarB"/>
</dbReference>
<feature type="binding site" evidence="19">
    <location>
        <position position="840"/>
    </location>
    <ligand>
        <name>ATP</name>
        <dbReference type="ChEBI" id="CHEBI:30616"/>
        <label>2</label>
    </ligand>
</feature>
<feature type="binding site" evidence="19">
    <location>
        <position position="181"/>
    </location>
    <ligand>
        <name>ATP</name>
        <dbReference type="ChEBI" id="CHEBI:30616"/>
        <label>1</label>
    </ligand>
</feature>
<feature type="binding site" evidence="19">
    <location>
        <position position="134"/>
    </location>
    <ligand>
        <name>ATP</name>
        <dbReference type="ChEBI" id="CHEBI:30616"/>
        <label>1</label>
    </ligand>
</feature>
<dbReference type="Pfam" id="PF02142">
    <property type="entry name" value="MGS"/>
    <property type="match status" value="1"/>
</dbReference>
<evidence type="ECO:0000256" key="8">
    <source>
        <dbReference type="ARBA" id="ARBA00022723"/>
    </source>
</evidence>
<feature type="binding site" evidence="19">
    <location>
        <position position="840"/>
    </location>
    <ligand>
        <name>Mn(2+)</name>
        <dbReference type="ChEBI" id="CHEBI:29035"/>
        <label>3</label>
    </ligand>
</feature>
<evidence type="ECO:0000256" key="17">
    <source>
        <dbReference type="ARBA" id="ARBA00057223"/>
    </source>
</evidence>
<dbReference type="PANTHER" id="PTHR11405">
    <property type="entry name" value="CARBAMOYLTRANSFERASE FAMILY MEMBER"/>
    <property type="match status" value="1"/>
</dbReference>
<dbReference type="FunFam" id="3.30.470.20:FF:000007">
    <property type="entry name" value="Carbamoyl-phosphate synthase large chain"/>
    <property type="match status" value="1"/>
</dbReference>
<dbReference type="InterPro" id="IPR016185">
    <property type="entry name" value="PreATP-grasp_dom_sf"/>
</dbReference>
<dbReference type="InterPro" id="IPR011607">
    <property type="entry name" value="MGS-like_dom"/>
</dbReference>
<evidence type="ECO:0000256" key="5">
    <source>
        <dbReference type="ARBA" id="ARBA00022571"/>
    </source>
</evidence>
<feature type="region of interest" description="Carboxyphosphate synthetic domain" evidence="19">
    <location>
        <begin position="1"/>
        <end position="407"/>
    </location>
</feature>
<dbReference type="GO" id="GO:0046872">
    <property type="term" value="F:metal ion binding"/>
    <property type="evidence" value="ECO:0007669"/>
    <property type="project" value="UniProtKB-KW"/>
</dbReference>
<feature type="binding site" evidence="19">
    <location>
        <position position="798"/>
    </location>
    <ligand>
        <name>ATP</name>
        <dbReference type="ChEBI" id="CHEBI:30616"/>
        <label>2</label>
    </ligand>
</feature>
<comment type="caution">
    <text evidence="19">Lacks conserved residue(s) required for the propagation of feature annotation.</text>
</comment>
<dbReference type="InterPro" id="IPR036914">
    <property type="entry name" value="MGS-like_dom_sf"/>
</dbReference>
<dbReference type="Gene3D" id="3.40.50.20">
    <property type="match status" value="2"/>
</dbReference>
<dbReference type="InterPro" id="IPR013815">
    <property type="entry name" value="ATP_grasp_subdomain_1"/>
</dbReference>
<feature type="binding site" evidence="19">
    <location>
        <position position="854"/>
    </location>
    <ligand>
        <name>Mn(2+)</name>
        <dbReference type="ChEBI" id="CHEBI:29035"/>
        <label>4</label>
    </ligand>
</feature>
<evidence type="ECO:0000256" key="10">
    <source>
        <dbReference type="ARBA" id="ARBA00022741"/>
    </source>
</evidence>
<feature type="binding site" evidence="19">
    <location>
        <position position="304"/>
    </location>
    <ligand>
        <name>ATP</name>
        <dbReference type="ChEBI" id="CHEBI:30616"/>
        <label>1</label>
    </ligand>
</feature>
<dbReference type="FunFam" id="1.10.1030.10:FF:000002">
    <property type="entry name" value="Carbamoyl-phosphate synthase large chain"/>
    <property type="match status" value="1"/>
</dbReference>
<feature type="binding site" evidence="19">
    <location>
        <position position="213"/>
    </location>
    <ligand>
        <name>ATP</name>
        <dbReference type="ChEBI" id="CHEBI:30616"/>
        <label>1</label>
    </ligand>
</feature>
<feature type="binding site" evidence="19">
    <location>
        <position position="852"/>
    </location>
    <ligand>
        <name>Mg(2+)</name>
        <dbReference type="ChEBI" id="CHEBI:18420"/>
        <label>4</label>
    </ligand>
</feature>
<dbReference type="SMART" id="SM01096">
    <property type="entry name" value="CPSase_L_D3"/>
    <property type="match status" value="1"/>
</dbReference>
<feature type="binding site" evidence="19">
    <location>
        <position position="215"/>
    </location>
    <ligand>
        <name>ATP</name>
        <dbReference type="ChEBI" id="CHEBI:30616"/>
        <label>1</label>
    </ligand>
</feature>
<dbReference type="GO" id="GO:0005737">
    <property type="term" value="C:cytoplasm"/>
    <property type="evidence" value="ECO:0007669"/>
    <property type="project" value="TreeGrafter"/>
</dbReference>
<feature type="domain" description="MGS-like" evidence="21">
    <location>
        <begin position="963"/>
        <end position="1108"/>
    </location>
</feature>
<comment type="similarity">
    <text evidence="4 19">Belongs to the CarB family.</text>
</comment>
<dbReference type="UniPathway" id="UPA00068">
    <property type="reaction ID" value="UER00171"/>
</dbReference>
<gene>
    <name evidence="19" type="primary">carB</name>
    <name evidence="22" type="ORF">SAMN05421835_107237</name>
</gene>
<feature type="binding site" evidence="19">
    <location>
        <position position="852"/>
    </location>
    <ligand>
        <name>ATP</name>
        <dbReference type="ChEBI" id="CHEBI:30616"/>
        <label>2</label>
    </ligand>
</feature>
<proteinExistence type="inferred from homology"/>
<feature type="binding site" evidence="19">
    <location>
        <position position="290"/>
    </location>
    <ligand>
        <name>Mg(2+)</name>
        <dbReference type="ChEBI" id="CHEBI:18420"/>
        <label>1</label>
    </ligand>
</feature>
<dbReference type="Proteomes" id="UP000199025">
    <property type="component" value="Unassembled WGS sequence"/>
</dbReference>
<accession>A0A1I3TF52</accession>
<dbReference type="SUPFAM" id="SSF52440">
    <property type="entry name" value="PreATP-grasp domain"/>
    <property type="match status" value="2"/>
</dbReference>
<comment type="pathway">
    <text evidence="3 19">Amino-acid biosynthesis; L-arginine biosynthesis; carbamoyl phosphate from bicarbonate: step 1/1.</text>
</comment>
<dbReference type="FunFam" id="3.30.1490.20:FF:000001">
    <property type="entry name" value="Carbamoyl-phosphate synthase large chain"/>
    <property type="match status" value="1"/>
</dbReference>
<evidence type="ECO:0000256" key="18">
    <source>
        <dbReference type="ARBA" id="ARBA00062056"/>
    </source>
</evidence>
<dbReference type="NCBIfam" id="TIGR01369">
    <property type="entry name" value="CPSaseII_lrg"/>
    <property type="match status" value="1"/>
</dbReference>